<accession>A0A9D1NNZ4</accession>
<dbReference type="FunFam" id="3.40.50.1970:FF:000003">
    <property type="entry name" value="Alcohol dehydrogenase, iron-containing"/>
    <property type="match status" value="1"/>
</dbReference>
<comment type="similarity">
    <text evidence="1">Belongs to the iron-containing alcohol dehydrogenase family.</text>
</comment>
<feature type="domain" description="Fe-containing alcohol dehydrogenase-like C-terminal" evidence="4">
    <location>
        <begin position="190"/>
        <end position="300"/>
    </location>
</feature>
<evidence type="ECO:0000256" key="1">
    <source>
        <dbReference type="ARBA" id="ARBA00007358"/>
    </source>
</evidence>
<dbReference type="Gene3D" id="3.40.50.1970">
    <property type="match status" value="1"/>
</dbReference>
<dbReference type="GO" id="GO:0004022">
    <property type="term" value="F:alcohol dehydrogenase (NAD+) activity"/>
    <property type="evidence" value="ECO:0007669"/>
    <property type="project" value="TreeGrafter"/>
</dbReference>
<dbReference type="AlphaFoldDB" id="A0A9D1NNZ4"/>
<dbReference type="InterPro" id="IPR039697">
    <property type="entry name" value="Alcohol_dehydrogenase_Fe"/>
</dbReference>
<evidence type="ECO:0000313" key="6">
    <source>
        <dbReference type="Proteomes" id="UP000886845"/>
    </source>
</evidence>
<organism evidence="5 6">
    <name type="scientific">Candidatus Spyradenecus faecavium</name>
    <dbReference type="NCBI Taxonomy" id="2840947"/>
    <lineage>
        <taxon>Bacteria</taxon>
        <taxon>Pseudomonadati</taxon>
        <taxon>Lentisphaerota</taxon>
        <taxon>Lentisphaeria</taxon>
        <taxon>Lentisphaerales</taxon>
        <taxon>Lentisphaeraceae</taxon>
        <taxon>Lentisphaeraceae incertae sedis</taxon>
        <taxon>Candidatus Spyradenecus</taxon>
    </lineage>
</organism>
<dbReference type="Gene3D" id="1.20.1090.10">
    <property type="entry name" value="Dehydroquinate synthase-like - alpha domain"/>
    <property type="match status" value="1"/>
</dbReference>
<proteinExistence type="inferred from homology"/>
<reference evidence="5" key="1">
    <citation type="submission" date="2020-10" db="EMBL/GenBank/DDBJ databases">
        <authorList>
            <person name="Gilroy R."/>
        </authorList>
    </citation>
    <scope>NUCLEOTIDE SEQUENCE</scope>
    <source>
        <strain evidence="5">35461</strain>
    </source>
</reference>
<dbReference type="Proteomes" id="UP000886845">
    <property type="component" value="Unassembled WGS sequence"/>
</dbReference>
<evidence type="ECO:0000259" key="3">
    <source>
        <dbReference type="Pfam" id="PF00465"/>
    </source>
</evidence>
<keyword evidence="2" id="KW-0560">Oxidoreductase</keyword>
<dbReference type="Pfam" id="PF25137">
    <property type="entry name" value="ADH_Fe_C"/>
    <property type="match status" value="1"/>
</dbReference>
<protein>
    <submittedName>
        <fullName evidence="5">Iron-containing alcohol dehydrogenase</fullName>
    </submittedName>
</protein>
<dbReference type="SUPFAM" id="SSF56796">
    <property type="entry name" value="Dehydroquinate synthase-like"/>
    <property type="match status" value="1"/>
</dbReference>
<gene>
    <name evidence="5" type="ORF">IAC79_05865</name>
</gene>
<dbReference type="GO" id="GO:0046872">
    <property type="term" value="F:metal ion binding"/>
    <property type="evidence" value="ECO:0007669"/>
    <property type="project" value="InterPro"/>
</dbReference>
<dbReference type="PANTHER" id="PTHR11496">
    <property type="entry name" value="ALCOHOL DEHYDROGENASE"/>
    <property type="match status" value="1"/>
</dbReference>
<dbReference type="InterPro" id="IPR056798">
    <property type="entry name" value="ADH_Fe_C"/>
</dbReference>
<evidence type="ECO:0000313" key="5">
    <source>
        <dbReference type="EMBL" id="HIV09618.1"/>
    </source>
</evidence>
<evidence type="ECO:0000256" key="2">
    <source>
        <dbReference type="ARBA" id="ARBA00023002"/>
    </source>
</evidence>
<dbReference type="Pfam" id="PF00465">
    <property type="entry name" value="Fe-ADH"/>
    <property type="match status" value="1"/>
</dbReference>
<reference evidence="5" key="2">
    <citation type="journal article" date="2021" name="PeerJ">
        <title>Extensive microbial diversity within the chicken gut microbiome revealed by metagenomics and culture.</title>
        <authorList>
            <person name="Gilroy R."/>
            <person name="Ravi A."/>
            <person name="Getino M."/>
            <person name="Pursley I."/>
            <person name="Horton D.L."/>
            <person name="Alikhan N.F."/>
            <person name="Baker D."/>
            <person name="Gharbi K."/>
            <person name="Hall N."/>
            <person name="Watson M."/>
            <person name="Adriaenssens E.M."/>
            <person name="Foster-Nyarko E."/>
            <person name="Jarju S."/>
            <person name="Secka A."/>
            <person name="Antonio M."/>
            <person name="Oren A."/>
            <person name="Chaudhuri R.R."/>
            <person name="La Ragione R."/>
            <person name="Hildebrand F."/>
            <person name="Pallen M.J."/>
        </authorList>
    </citation>
    <scope>NUCLEOTIDE SEQUENCE</scope>
    <source>
        <strain evidence="5">35461</strain>
    </source>
</reference>
<name>A0A9D1NNZ4_9BACT</name>
<feature type="domain" description="Alcohol dehydrogenase iron-type/glycerol dehydrogenase GldA" evidence="3">
    <location>
        <begin position="9"/>
        <end position="176"/>
    </location>
</feature>
<comment type="caution">
    <text evidence="5">The sequence shown here is derived from an EMBL/GenBank/DDBJ whole genome shotgun (WGS) entry which is preliminary data.</text>
</comment>
<dbReference type="InterPro" id="IPR001670">
    <property type="entry name" value="ADH_Fe/GldA"/>
</dbReference>
<dbReference type="EMBL" id="DVOR01000188">
    <property type="protein sequence ID" value="HIV09618.1"/>
    <property type="molecule type" value="Genomic_DNA"/>
</dbReference>
<evidence type="ECO:0000259" key="4">
    <source>
        <dbReference type="Pfam" id="PF25137"/>
    </source>
</evidence>
<sequence>MDSLRFFLPTTIESGPNCVRLAAERWVCGSKALLVTGRGGAAASGALADAQAALEARGAEWTLFDGISANPDADQIYAGVARAKEAGCDFVVGIGGGSPLDAAKAIAWAVGTEVPQERFFRMRPEPGDRTLPIVAIPTTCGTGSEVTPYSIITDHQAKTKKNVSGPSLFPRTALLDARYLSSLPPAVLCDTALDALSHAIEGAYSPRCSRFTEALALEAVRTIVPELVRMAHGVFVNLAQLQYAAAVAGVVIAQTGTGLVHAMGYPLTYYKGIPHGRANGILLAGYLDFMARPCAALTERLLGAANLGSSEELHGLVDALLDTMGTTPEAPSEDELTRYTREPLRLELVRRYRTMPSPEEVMDIYRTGF</sequence>
<dbReference type="PANTHER" id="PTHR11496:SF103">
    <property type="entry name" value="DEHYDROGENASE, PUTATIVE-RELATED"/>
    <property type="match status" value="1"/>
</dbReference>